<dbReference type="InterPro" id="IPR036412">
    <property type="entry name" value="HAD-like_sf"/>
</dbReference>
<name>A0A7D3QUG6_9VIRU</name>
<accession>A0A7D3QUG6</accession>
<keyword evidence="2" id="KW-1185">Reference proteome</keyword>
<proteinExistence type="predicted"/>
<dbReference type="InterPro" id="IPR010033">
    <property type="entry name" value="HAD_SF_ppase_IIIC"/>
</dbReference>
<dbReference type="InterPro" id="IPR023214">
    <property type="entry name" value="HAD_sf"/>
</dbReference>
<evidence type="ECO:0000313" key="1">
    <source>
        <dbReference type="EMBL" id="QKF94103.1"/>
    </source>
</evidence>
<dbReference type="SUPFAM" id="SSF56784">
    <property type="entry name" value="HAD-like"/>
    <property type="match status" value="1"/>
</dbReference>
<evidence type="ECO:0000313" key="2">
    <source>
        <dbReference type="Proteomes" id="UP001162001"/>
    </source>
</evidence>
<dbReference type="Gene3D" id="3.40.50.1000">
    <property type="entry name" value="HAD superfamily/HAD-like"/>
    <property type="match status" value="1"/>
</dbReference>
<reference evidence="1 2" key="1">
    <citation type="submission" date="2020-04" db="EMBL/GenBank/DDBJ databases">
        <title>Advantages and limits of metagenomic assembly and binning of a giant virus.</title>
        <authorList>
            <person name="Schulz F."/>
            <person name="Andreani J."/>
            <person name="Francis R."/>
            <person name="Boudjemaa H."/>
            <person name="Bou Khalil J.Y."/>
            <person name="Lee J."/>
            <person name="La Scola B."/>
            <person name="Woyke T."/>
        </authorList>
    </citation>
    <scope>NUCLEOTIDE SEQUENCE [LARGE SCALE GENOMIC DNA]</scope>
    <source>
        <strain evidence="1 2">FV1/VV64</strain>
    </source>
</reference>
<protein>
    <submittedName>
        <fullName evidence="1">HAD-superfamily phosphatase subfamily IIIC</fullName>
    </submittedName>
</protein>
<gene>
    <name evidence="1" type="ORF">Fadolivirus_1_645</name>
</gene>
<sequence>MDNFKPKYDILVFDFDNTLCNMNINLMGAKTTDINEKDQTLKLNGNYKSLNTLFNDYSELVVIFTDLKKKGVKLCIASFGDFTVIKRVLSISFPNTFDYILTTDNIDAESNTGFIMKLFRHIIDPMCPRYYGKNIMLKTIIDKFNIQDPTKILFLDDDYSNAACSSFTKVHYHNNTKHGITSKLLIDLVYDKNQSGGKHGSYIRYVYRSTI</sequence>
<dbReference type="NCBIfam" id="TIGR01681">
    <property type="entry name" value="HAD-SF-IIIC"/>
    <property type="match status" value="1"/>
</dbReference>
<dbReference type="EMBL" id="MT418680">
    <property type="protein sequence ID" value="QKF94103.1"/>
    <property type="molecule type" value="Genomic_DNA"/>
</dbReference>
<dbReference type="Proteomes" id="UP001162001">
    <property type="component" value="Segment"/>
</dbReference>
<organism evidence="1 2">
    <name type="scientific">Fadolivirus FV1/VV64</name>
    <dbReference type="NCBI Taxonomy" id="3070911"/>
    <lineage>
        <taxon>Viruses</taxon>
        <taxon>Varidnaviria</taxon>
        <taxon>Bamfordvirae</taxon>
        <taxon>Nucleocytoviricota</taxon>
        <taxon>Megaviricetes</taxon>
        <taxon>Imitervirales</taxon>
        <taxon>Mimiviridae</taxon>
        <taxon>Klosneuvirinae</taxon>
        <taxon>Fadolivirus</taxon>
        <taxon>Fadolivirus algeromassiliense</taxon>
    </lineage>
</organism>